<feature type="region of interest" description="Disordered" evidence="1">
    <location>
        <begin position="435"/>
        <end position="485"/>
    </location>
</feature>
<feature type="compositionally biased region" description="Low complexity" evidence="1">
    <location>
        <begin position="364"/>
        <end position="373"/>
    </location>
</feature>
<feature type="compositionally biased region" description="Low complexity" evidence="1">
    <location>
        <begin position="215"/>
        <end position="248"/>
    </location>
</feature>
<reference evidence="2" key="1">
    <citation type="journal article" date="2023" name="Mol. Phylogenet. Evol.">
        <title>Genome-scale phylogeny and comparative genomics of the fungal order Sordariales.</title>
        <authorList>
            <person name="Hensen N."/>
            <person name="Bonometti L."/>
            <person name="Westerberg I."/>
            <person name="Brannstrom I.O."/>
            <person name="Guillou S."/>
            <person name="Cros-Aarteil S."/>
            <person name="Calhoun S."/>
            <person name="Haridas S."/>
            <person name="Kuo A."/>
            <person name="Mondo S."/>
            <person name="Pangilinan J."/>
            <person name="Riley R."/>
            <person name="LaButti K."/>
            <person name="Andreopoulos B."/>
            <person name="Lipzen A."/>
            <person name="Chen C."/>
            <person name="Yan M."/>
            <person name="Daum C."/>
            <person name="Ng V."/>
            <person name="Clum A."/>
            <person name="Steindorff A."/>
            <person name="Ohm R.A."/>
            <person name="Martin F."/>
            <person name="Silar P."/>
            <person name="Natvig D.O."/>
            <person name="Lalanne C."/>
            <person name="Gautier V."/>
            <person name="Ament-Velasquez S.L."/>
            <person name="Kruys A."/>
            <person name="Hutchinson M.I."/>
            <person name="Powell A.J."/>
            <person name="Barry K."/>
            <person name="Miller A.N."/>
            <person name="Grigoriev I.V."/>
            <person name="Debuchy R."/>
            <person name="Gladieux P."/>
            <person name="Hiltunen Thoren M."/>
            <person name="Johannesson H."/>
        </authorList>
    </citation>
    <scope>NUCLEOTIDE SEQUENCE</scope>
    <source>
        <strain evidence="2">CBS 958.72</strain>
    </source>
</reference>
<feature type="region of interest" description="Disordered" evidence="1">
    <location>
        <begin position="122"/>
        <end position="273"/>
    </location>
</feature>
<organism evidence="2 3">
    <name type="scientific">Lasiosphaeria ovina</name>
    <dbReference type="NCBI Taxonomy" id="92902"/>
    <lineage>
        <taxon>Eukaryota</taxon>
        <taxon>Fungi</taxon>
        <taxon>Dikarya</taxon>
        <taxon>Ascomycota</taxon>
        <taxon>Pezizomycotina</taxon>
        <taxon>Sordariomycetes</taxon>
        <taxon>Sordariomycetidae</taxon>
        <taxon>Sordariales</taxon>
        <taxon>Lasiosphaeriaceae</taxon>
        <taxon>Lasiosphaeria</taxon>
    </lineage>
</organism>
<evidence type="ECO:0000256" key="1">
    <source>
        <dbReference type="SAM" id="MobiDB-lite"/>
    </source>
</evidence>
<keyword evidence="3" id="KW-1185">Reference proteome</keyword>
<sequence length="557" mass="57483">MHTPGGTFLSFPSPLLLEPSASSTITEMGEIPIPSPLLLEPNSPDTITEMGEIPISSIFDAVDGDDVKPAPQEDTEAFSNAPDSGYVEFIPNYSSTSVLGRRLTHFFNGFAETRRARAAAAAAAKGEAKGEAKVEGEGEGEGKGEAKAPARRAHRAAAVKSKDKAPARRARAAAAAAAKGKGKTPARRARAAATAAAAKGKGKGKGKTPARRARAAATAAAAKGKGKGKAPAFLPDPLAALSSLSNPSDPEEWGQQGTGNGDSSNMRPSPPSAEAVMTHFSEALDFGSYLGASAVVVGGDNTEPSMMLPPPTDSYLSMLGSGYHNAFAAADTAVSFPWDAVSPYIEDSQWFAPSHRGDDVVTQASDPPAATASPAPPSVGGGCVGGQAPAPPEHIYLTADTPPMQPADSGVDYSLLYDITMQDCFTSSKSSSMTSFAQTMSPSSLSSSLPLPPAIAAASPLRPRPAATTPAQLQQQPSPPHLTALDSPAAAALGSLPPVRSSPPAEFLSILEQHPLKAPSTPVILRQTQFNPLAPKGDYIHHGLVSWEFVSQYGRPW</sequence>
<evidence type="ECO:0000313" key="2">
    <source>
        <dbReference type="EMBL" id="KAK3365085.1"/>
    </source>
</evidence>
<dbReference type="AlphaFoldDB" id="A0AAE0MZX4"/>
<evidence type="ECO:0000313" key="3">
    <source>
        <dbReference type="Proteomes" id="UP001287356"/>
    </source>
</evidence>
<gene>
    <name evidence="2" type="ORF">B0T24DRAFT_422835</name>
</gene>
<dbReference type="EMBL" id="JAULSN010000009">
    <property type="protein sequence ID" value="KAK3365085.1"/>
    <property type="molecule type" value="Genomic_DNA"/>
</dbReference>
<proteinExistence type="predicted"/>
<name>A0AAE0MZX4_9PEZI</name>
<feature type="compositionally biased region" description="Basic residues" evidence="1">
    <location>
        <begin position="180"/>
        <end position="190"/>
    </location>
</feature>
<feature type="compositionally biased region" description="Low complexity" evidence="1">
    <location>
        <begin position="435"/>
        <end position="476"/>
    </location>
</feature>
<comment type="caution">
    <text evidence="2">The sequence shown here is derived from an EMBL/GenBank/DDBJ whole genome shotgun (WGS) entry which is preliminary data.</text>
</comment>
<dbReference type="Proteomes" id="UP001287356">
    <property type="component" value="Unassembled WGS sequence"/>
</dbReference>
<reference evidence="2" key="2">
    <citation type="submission" date="2023-06" db="EMBL/GenBank/DDBJ databases">
        <authorList>
            <consortium name="Lawrence Berkeley National Laboratory"/>
            <person name="Haridas S."/>
            <person name="Hensen N."/>
            <person name="Bonometti L."/>
            <person name="Westerberg I."/>
            <person name="Brannstrom I.O."/>
            <person name="Guillou S."/>
            <person name="Cros-Aarteil S."/>
            <person name="Calhoun S."/>
            <person name="Kuo A."/>
            <person name="Mondo S."/>
            <person name="Pangilinan J."/>
            <person name="Riley R."/>
            <person name="Labutti K."/>
            <person name="Andreopoulos B."/>
            <person name="Lipzen A."/>
            <person name="Chen C."/>
            <person name="Yanf M."/>
            <person name="Daum C."/>
            <person name="Ng V."/>
            <person name="Clum A."/>
            <person name="Steindorff A."/>
            <person name="Ohm R."/>
            <person name="Martin F."/>
            <person name="Silar P."/>
            <person name="Natvig D."/>
            <person name="Lalanne C."/>
            <person name="Gautier V."/>
            <person name="Ament-Velasquez S.L."/>
            <person name="Kruys A."/>
            <person name="Hutchinson M.I."/>
            <person name="Powell A.J."/>
            <person name="Barry K."/>
            <person name="Miller A.N."/>
            <person name="Grigoriev I.V."/>
            <person name="Debuchy R."/>
            <person name="Gladieux P."/>
            <person name="Thoren M.H."/>
            <person name="Johannesson H."/>
        </authorList>
    </citation>
    <scope>NUCLEOTIDE SEQUENCE</scope>
    <source>
        <strain evidence="2">CBS 958.72</strain>
    </source>
</reference>
<accession>A0AAE0MZX4</accession>
<feature type="compositionally biased region" description="Basic and acidic residues" evidence="1">
    <location>
        <begin position="126"/>
        <end position="148"/>
    </location>
</feature>
<feature type="region of interest" description="Disordered" evidence="1">
    <location>
        <begin position="357"/>
        <end position="387"/>
    </location>
</feature>
<protein>
    <submittedName>
        <fullName evidence="2">Uncharacterized protein</fullName>
    </submittedName>
</protein>
<feature type="compositionally biased region" description="Basic residues" evidence="1">
    <location>
        <begin position="200"/>
        <end position="214"/>
    </location>
</feature>